<gene>
    <name evidence="2" type="ORF">ACFVZC_32200</name>
</gene>
<accession>A0ABW6QFV2</accession>
<evidence type="ECO:0000256" key="1">
    <source>
        <dbReference type="SAM" id="MobiDB-lite"/>
    </source>
</evidence>
<evidence type="ECO:0000313" key="3">
    <source>
        <dbReference type="Proteomes" id="UP001601627"/>
    </source>
</evidence>
<comment type="caution">
    <text evidence="2">The sequence shown here is derived from an EMBL/GenBank/DDBJ whole genome shotgun (WGS) entry which is preliminary data.</text>
</comment>
<sequence>MLAFTKLIEARAHARENDPRAASKALKTSEDLLEQAKDDSGDGPAWIDFYQHARLSADAAKIFRDLKNLKMALGWDQQAVVMPAGVFTRSVGMRLAIVGTSHLQDRNFDRGLELGNRSVDILARVQSSRAKDYVREFNTALTPGGASPPSVTSSTAPAKNSASPRDSLLSSFTGWAVRDEVVGDRLVLAVELPEDEDGCRESHLLSSTPGLDLGRPGVLESSFQADNLVAQPPFDFRRLVRLRTHRRVELLLDVGMALLQSHAVNTGLCGERNHREAAVGAGGLAGQEAVHGRAGCGSARFRAAGSCDGLLGGLGGGVVGLGESAEAVGGQAKPVAQWLGHQGCLRIEPVSVLSCRLRVTVGADCVAAAELTGEPVGCRRPWDSGRTGGRSARPHRCIPPARRCRCPRSSERDVRSWGSAPATGRREPRFRTAP</sequence>
<dbReference type="RefSeq" id="WP_388240205.1">
    <property type="nucleotide sequence ID" value="NZ_JBHVZQ010000047.1"/>
</dbReference>
<evidence type="ECO:0000313" key="2">
    <source>
        <dbReference type="EMBL" id="MFF1278012.1"/>
    </source>
</evidence>
<organism evidence="2 3">
    <name type="scientific">Streptomyces marokkonensis</name>
    <dbReference type="NCBI Taxonomy" id="324855"/>
    <lineage>
        <taxon>Bacteria</taxon>
        <taxon>Bacillati</taxon>
        <taxon>Actinomycetota</taxon>
        <taxon>Actinomycetes</taxon>
        <taxon>Kitasatosporales</taxon>
        <taxon>Streptomycetaceae</taxon>
        <taxon>Streptomyces</taxon>
    </lineage>
</organism>
<feature type="region of interest" description="Disordered" evidence="1">
    <location>
        <begin position="141"/>
        <end position="166"/>
    </location>
</feature>
<feature type="compositionally biased region" description="Basic and acidic residues" evidence="1">
    <location>
        <begin position="424"/>
        <end position="434"/>
    </location>
</feature>
<name>A0ABW6QFV2_9ACTN</name>
<reference evidence="2 3" key="1">
    <citation type="submission" date="2024-09" db="EMBL/GenBank/DDBJ databases">
        <title>The Natural Products Discovery Center: Release of the First 8490 Sequenced Strains for Exploring Actinobacteria Biosynthetic Diversity.</title>
        <authorList>
            <person name="Kalkreuter E."/>
            <person name="Kautsar S.A."/>
            <person name="Yang D."/>
            <person name="Bader C.D."/>
            <person name="Teijaro C.N."/>
            <person name="Fluegel L."/>
            <person name="Davis C.M."/>
            <person name="Simpson J.R."/>
            <person name="Lauterbach L."/>
            <person name="Steele A.D."/>
            <person name="Gui C."/>
            <person name="Meng S."/>
            <person name="Li G."/>
            <person name="Viehrig K."/>
            <person name="Ye F."/>
            <person name="Su P."/>
            <person name="Kiefer A.F."/>
            <person name="Nichols A."/>
            <person name="Cepeda A.J."/>
            <person name="Yan W."/>
            <person name="Fan B."/>
            <person name="Jiang Y."/>
            <person name="Adhikari A."/>
            <person name="Zheng C.-J."/>
            <person name="Schuster L."/>
            <person name="Cowan T.M."/>
            <person name="Smanski M.J."/>
            <person name="Chevrette M.G."/>
            <person name="De Carvalho L.P.S."/>
            <person name="Shen B."/>
        </authorList>
    </citation>
    <scope>NUCLEOTIDE SEQUENCE [LARGE SCALE GENOMIC DNA]</scope>
    <source>
        <strain evidence="2 3">NPDC058328</strain>
    </source>
</reference>
<feature type="compositionally biased region" description="Low complexity" evidence="1">
    <location>
        <begin position="142"/>
        <end position="158"/>
    </location>
</feature>
<keyword evidence="3" id="KW-1185">Reference proteome</keyword>
<protein>
    <submittedName>
        <fullName evidence="2">Uncharacterized protein</fullName>
    </submittedName>
</protein>
<dbReference type="EMBL" id="JBHVZQ010000047">
    <property type="protein sequence ID" value="MFF1278012.1"/>
    <property type="molecule type" value="Genomic_DNA"/>
</dbReference>
<dbReference type="Proteomes" id="UP001601627">
    <property type="component" value="Unassembled WGS sequence"/>
</dbReference>
<proteinExistence type="predicted"/>
<feature type="region of interest" description="Disordered" evidence="1">
    <location>
        <begin position="405"/>
        <end position="434"/>
    </location>
</feature>